<keyword evidence="3" id="KW-0732">Signal</keyword>
<dbReference type="EMBL" id="OU892285">
    <property type="protein sequence ID" value="CAG9773812.1"/>
    <property type="molecule type" value="Genomic_DNA"/>
</dbReference>
<evidence type="ECO:0000256" key="3">
    <source>
        <dbReference type="SAM" id="SignalP"/>
    </source>
</evidence>
<proteinExistence type="predicted"/>
<gene>
    <name evidence="4" type="ORF">CEUTPL_LOCUS14198</name>
</gene>
<name>A0A9N9MY43_9CUCU</name>
<evidence type="ECO:0000256" key="2">
    <source>
        <dbReference type="SAM" id="Phobius"/>
    </source>
</evidence>
<evidence type="ECO:0000313" key="5">
    <source>
        <dbReference type="Proteomes" id="UP001152799"/>
    </source>
</evidence>
<feature type="compositionally biased region" description="Low complexity" evidence="1">
    <location>
        <begin position="253"/>
        <end position="264"/>
    </location>
</feature>
<accession>A0A9N9MY43</accession>
<feature type="region of interest" description="Disordered" evidence="1">
    <location>
        <begin position="345"/>
        <end position="364"/>
    </location>
</feature>
<feature type="signal peptide" evidence="3">
    <location>
        <begin position="1"/>
        <end position="21"/>
    </location>
</feature>
<feature type="compositionally biased region" description="Basic and acidic residues" evidence="1">
    <location>
        <begin position="266"/>
        <end position="275"/>
    </location>
</feature>
<dbReference type="OrthoDB" id="6784593at2759"/>
<organism evidence="4 5">
    <name type="scientific">Ceutorhynchus assimilis</name>
    <name type="common">cabbage seed weevil</name>
    <dbReference type="NCBI Taxonomy" id="467358"/>
    <lineage>
        <taxon>Eukaryota</taxon>
        <taxon>Metazoa</taxon>
        <taxon>Ecdysozoa</taxon>
        <taxon>Arthropoda</taxon>
        <taxon>Hexapoda</taxon>
        <taxon>Insecta</taxon>
        <taxon>Pterygota</taxon>
        <taxon>Neoptera</taxon>
        <taxon>Endopterygota</taxon>
        <taxon>Coleoptera</taxon>
        <taxon>Polyphaga</taxon>
        <taxon>Cucujiformia</taxon>
        <taxon>Curculionidae</taxon>
        <taxon>Ceutorhynchinae</taxon>
        <taxon>Ceutorhynchus</taxon>
    </lineage>
</organism>
<dbReference type="Proteomes" id="UP001152799">
    <property type="component" value="Chromosome 9"/>
</dbReference>
<evidence type="ECO:0000256" key="1">
    <source>
        <dbReference type="SAM" id="MobiDB-lite"/>
    </source>
</evidence>
<feature type="region of interest" description="Disordered" evidence="1">
    <location>
        <begin position="416"/>
        <end position="461"/>
    </location>
</feature>
<feature type="region of interest" description="Disordered" evidence="1">
    <location>
        <begin position="212"/>
        <end position="276"/>
    </location>
</feature>
<feature type="compositionally biased region" description="Basic and acidic residues" evidence="1">
    <location>
        <begin position="451"/>
        <end position="461"/>
    </location>
</feature>
<keyword evidence="5" id="KW-1185">Reference proteome</keyword>
<keyword evidence="2" id="KW-1133">Transmembrane helix</keyword>
<feature type="compositionally biased region" description="Basic and acidic residues" evidence="1">
    <location>
        <begin position="216"/>
        <end position="225"/>
    </location>
</feature>
<dbReference type="AlphaFoldDB" id="A0A9N9MY43"/>
<keyword evidence="2" id="KW-0472">Membrane</keyword>
<protein>
    <submittedName>
        <fullName evidence="4">Uncharacterized protein</fullName>
    </submittedName>
</protein>
<sequence>MGGNFVFGLLLFSVAFAGTQEYVILDEPETDIWDEYLKPNQLLLELCKDYHLTINNNQIDCSNIEFKAKQDNTHIIHRREADDIELEGSGNGESEISLFGENNKDEAAESVEKSDVVKEAANDTVVAVEASNNAQGESDVDPPAAEVVVPSVSESDKVEKVDPPATENVPEVVDAQEIPAVEPPVVESVPEVIDDVQEKSAVDPPAVEVVVPSVTESDKAQEESALKPSESAAVEPEESAVKPSEEKSENVPEESVVVEAVQPEAGLEKVSKPSESDAIGEIVDNVAKETVEEAKEADVALIQPEVIDEKQSGNAILFKEPKTLEANNSPVEGSDSEKHLASLATNEDSKIEQPTTGESAKTVSKASKDTTILIVLFVVVLVIGGAAFTHHMIKMRKAKRAEESSLVDGIRKSLQNLAGNGKAPTPDVEQGTEMKPLMNVDSNSSPVMVKEYSDKKNQLEA</sequence>
<feature type="chain" id="PRO_5040348341" evidence="3">
    <location>
        <begin position="22"/>
        <end position="461"/>
    </location>
</feature>
<feature type="compositionally biased region" description="Polar residues" evidence="1">
    <location>
        <begin position="352"/>
        <end position="364"/>
    </location>
</feature>
<keyword evidence="2" id="KW-0812">Transmembrane</keyword>
<reference evidence="4" key="1">
    <citation type="submission" date="2022-01" db="EMBL/GenBank/DDBJ databases">
        <authorList>
            <person name="King R."/>
        </authorList>
    </citation>
    <scope>NUCLEOTIDE SEQUENCE</scope>
</reference>
<evidence type="ECO:0000313" key="4">
    <source>
        <dbReference type="EMBL" id="CAG9773812.1"/>
    </source>
</evidence>
<feature type="transmembrane region" description="Helical" evidence="2">
    <location>
        <begin position="371"/>
        <end position="390"/>
    </location>
</feature>
<feature type="compositionally biased region" description="Basic and acidic residues" evidence="1">
    <location>
        <begin position="239"/>
        <end position="250"/>
    </location>
</feature>